<dbReference type="InterPro" id="IPR023394">
    <property type="entry name" value="Sec7_C_sf"/>
</dbReference>
<dbReference type="Pfam" id="PF01369">
    <property type="entry name" value="Sec7"/>
    <property type="match status" value="1"/>
</dbReference>
<evidence type="ECO:0000313" key="4">
    <source>
        <dbReference type="EMBL" id="OZJ03137.1"/>
    </source>
</evidence>
<evidence type="ECO:0000259" key="3">
    <source>
        <dbReference type="PROSITE" id="PS50190"/>
    </source>
</evidence>
<dbReference type="CDD" id="cd00067">
    <property type="entry name" value="GAL4"/>
    <property type="match status" value="1"/>
</dbReference>
<feature type="region of interest" description="Disordered" evidence="1">
    <location>
        <begin position="537"/>
        <end position="578"/>
    </location>
</feature>
<feature type="domain" description="SEC7" evidence="3">
    <location>
        <begin position="15"/>
        <end position="120"/>
    </location>
</feature>
<feature type="compositionally biased region" description="Low complexity" evidence="1">
    <location>
        <begin position="562"/>
        <end position="571"/>
    </location>
</feature>
<dbReference type="PROSITE" id="PS00463">
    <property type="entry name" value="ZN2_CY6_FUNGAL_1"/>
    <property type="match status" value="1"/>
</dbReference>
<feature type="compositionally biased region" description="Polar residues" evidence="1">
    <location>
        <begin position="373"/>
        <end position="382"/>
    </location>
</feature>
<dbReference type="PANTHER" id="PTHR10663:SF405">
    <property type="entry name" value="ARF GUANINE NUCLEOTIDE EXCHANGE FACTOR SYT1"/>
    <property type="match status" value="1"/>
</dbReference>
<dbReference type="SUPFAM" id="SSF57701">
    <property type="entry name" value="Zn2/Cys6 DNA-binding domain"/>
    <property type="match status" value="1"/>
</dbReference>
<dbReference type="Pfam" id="PF00172">
    <property type="entry name" value="Zn_clus"/>
    <property type="match status" value="1"/>
</dbReference>
<feature type="compositionally biased region" description="Polar residues" evidence="1">
    <location>
        <begin position="393"/>
        <end position="402"/>
    </location>
</feature>
<dbReference type="SMART" id="SM00066">
    <property type="entry name" value="GAL4"/>
    <property type="match status" value="1"/>
</dbReference>
<organism evidence="4 5">
    <name type="scientific">Bifiguratus adelaidae</name>
    <dbReference type="NCBI Taxonomy" id="1938954"/>
    <lineage>
        <taxon>Eukaryota</taxon>
        <taxon>Fungi</taxon>
        <taxon>Fungi incertae sedis</taxon>
        <taxon>Mucoromycota</taxon>
        <taxon>Mucoromycotina</taxon>
        <taxon>Endogonomycetes</taxon>
        <taxon>Endogonales</taxon>
        <taxon>Endogonales incertae sedis</taxon>
        <taxon>Bifiguratus</taxon>
    </lineage>
</organism>
<dbReference type="InterPro" id="IPR035999">
    <property type="entry name" value="Sec7_dom_sf"/>
</dbReference>
<dbReference type="OrthoDB" id="1555531at2759"/>
<dbReference type="EMBL" id="MVBO01000102">
    <property type="protein sequence ID" value="OZJ03137.1"/>
    <property type="molecule type" value="Genomic_DNA"/>
</dbReference>
<dbReference type="GO" id="GO:0032012">
    <property type="term" value="P:regulation of ARF protein signal transduction"/>
    <property type="evidence" value="ECO:0007669"/>
    <property type="project" value="InterPro"/>
</dbReference>
<sequence length="645" mass="71304">MKSSETKHVLHALAFHDKSLDVALRTWLYHQELPKATEHIDQLLRDFAEHYHFCNSGLFPDVDAVHTVAFSLLLLQTDAHNPQIKRKMSKPQFLKRTLAALDGRVASEVIQVFYDNIVYHAIESKWVQSIAPSSSTWFSMFAGYPSSEAFSCPHQNYKTALAKILTPPPIRNITNDLSNSDDFVHISTELSTIGMLKACHPIRVDLSVDGNGDGDGDTDPSGPYTPIIHGNLQAQFNQMHLLTPGPPTPTVSHFMGNPPDCNNLYTDVEQLYISEASDSTNQFGMPHYNERERDFDWMFDGSDPFLSMVAQCETAGTGFPFTGNSPSDLGGMGLGVNFANAGRDYVNMKDVNNFVAQHDSASMEIQSINGRNNMFQDQNTSKPPGEQEHPKSQRSCFSSPYERTSGDRSLFNINIGDHRRPFSVEKYRNSFDKHTLQGLGLDFSLQERSLHGDISRPPAAPRSKRPSSLNLTAVNGANLPMAPATSTPTKSFFTKYRRPSSFTKSRSCALQLYSPALTGRRSSWSAESSYMSLLPSPALPSPTITPGDTILSLPSNTPPASAPNSPTSPTSGSDCEYVPTAIAPKPIKDVHVKGRNVDKACNNCKKSHLRCDEQRPCRRCIVTGKGDCKDVEHKPRGRPRLSKKP</sequence>
<dbReference type="Gene3D" id="4.10.240.10">
    <property type="entry name" value="Zn(2)-C6 fungal-type DNA-binding domain"/>
    <property type="match status" value="1"/>
</dbReference>
<evidence type="ECO:0000256" key="1">
    <source>
        <dbReference type="SAM" id="MobiDB-lite"/>
    </source>
</evidence>
<gene>
    <name evidence="4" type="ORF">BZG36_04648</name>
</gene>
<reference evidence="4 5" key="1">
    <citation type="journal article" date="2017" name="Mycologia">
        <title>Bifiguratus adelaidae, gen. et sp. nov., a new member of Mucoromycotina in endophytic and soil-dwelling habitats.</title>
        <authorList>
            <person name="Torres-Cruz T.J."/>
            <person name="Billingsley Tobias T.L."/>
            <person name="Almatruk M."/>
            <person name="Hesse C."/>
            <person name="Kuske C.R."/>
            <person name="Desiro A."/>
            <person name="Benucci G.M."/>
            <person name="Bonito G."/>
            <person name="Stajich J.E."/>
            <person name="Dunlap C."/>
            <person name="Arnold A.E."/>
            <person name="Porras-Alfaro A."/>
        </authorList>
    </citation>
    <scope>NUCLEOTIDE SEQUENCE [LARGE SCALE GENOMIC DNA]</scope>
    <source>
        <strain evidence="4 5">AZ0501</strain>
    </source>
</reference>
<dbReference type="InterPro" id="IPR001138">
    <property type="entry name" value="Zn2Cys6_DnaBD"/>
</dbReference>
<dbReference type="PANTHER" id="PTHR10663">
    <property type="entry name" value="GUANYL-NUCLEOTIDE EXCHANGE FACTOR"/>
    <property type="match status" value="1"/>
</dbReference>
<proteinExistence type="predicted"/>
<dbReference type="GO" id="GO:0008270">
    <property type="term" value="F:zinc ion binding"/>
    <property type="evidence" value="ECO:0007669"/>
    <property type="project" value="InterPro"/>
</dbReference>
<protein>
    <recommendedName>
        <fullName evidence="6">Zn(2)-C6 fungal-type domain-containing protein</fullName>
    </recommendedName>
</protein>
<accession>A0A261XXQ8</accession>
<dbReference type="InterPro" id="IPR000904">
    <property type="entry name" value="Sec7_dom"/>
</dbReference>
<dbReference type="Gene3D" id="1.10.1000.11">
    <property type="entry name" value="Arf Nucleotide-binding Site Opener,domain 2"/>
    <property type="match status" value="1"/>
</dbReference>
<dbReference type="GO" id="GO:0000981">
    <property type="term" value="F:DNA-binding transcription factor activity, RNA polymerase II-specific"/>
    <property type="evidence" value="ECO:0007669"/>
    <property type="project" value="InterPro"/>
</dbReference>
<feature type="domain" description="Zn(2)-C6 fungal-type" evidence="2">
    <location>
        <begin position="600"/>
        <end position="628"/>
    </location>
</feature>
<dbReference type="InterPro" id="IPR036864">
    <property type="entry name" value="Zn2-C6_fun-type_DNA-bd_sf"/>
</dbReference>
<dbReference type="Proteomes" id="UP000242875">
    <property type="component" value="Unassembled WGS sequence"/>
</dbReference>
<dbReference type="SUPFAM" id="SSF48425">
    <property type="entry name" value="Sec7 domain"/>
    <property type="match status" value="1"/>
</dbReference>
<dbReference type="SMART" id="SM00222">
    <property type="entry name" value="Sec7"/>
    <property type="match status" value="1"/>
</dbReference>
<comment type="caution">
    <text evidence="4">The sequence shown here is derived from an EMBL/GenBank/DDBJ whole genome shotgun (WGS) entry which is preliminary data.</text>
</comment>
<dbReference type="AlphaFoldDB" id="A0A261XXQ8"/>
<keyword evidence="5" id="KW-1185">Reference proteome</keyword>
<name>A0A261XXQ8_9FUNG</name>
<dbReference type="PROSITE" id="PS50190">
    <property type="entry name" value="SEC7"/>
    <property type="match status" value="1"/>
</dbReference>
<evidence type="ECO:0008006" key="6">
    <source>
        <dbReference type="Google" id="ProtNLM"/>
    </source>
</evidence>
<dbReference type="PROSITE" id="PS50048">
    <property type="entry name" value="ZN2_CY6_FUNGAL_2"/>
    <property type="match status" value="1"/>
</dbReference>
<dbReference type="GO" id="GO:0005085">
    <property type="term" value="F:guanyl-nucleotide exchange factor activity"/>
    <property type="evidence" value="ECO:0007669"/>
    <property type="project" value="InterPro"/>
</dbReference>
<feature type="region of interest" description="Disordered" evidence="1">
    <location>
        <begin position="373"/>
        <end position="404"/>
    </location>
</feature>
<evidence type="ECO:0000259" key="2">
    <source>
        <dbReference type="PROSITE" id="PS50048"/>
    </source>
</evidence>
<evidence type="ECO:0000313" key="5">
    <source>
        <dbReference type="Proteomes" id="UP000242875"/>
    </source>
</evidence>